<gene>
    <name evidence="1" type="ORF">SADUNF_Sadunf07G0113000</name>
</gene>
<dbReference type="AlphaFoldDB" id="A0A835MUB9"/>
<proteinExistence type="predicted"/>
<comment type="caution">
    <text evidence="1">The sequence shown here is derived from an EMBL/GenBank/DDBJ whole genome shotgun (WGS) entry which is preliminary data.</text>
</comment>
<protein>
    <submittedName>
        <fullName evidence="1">Uncharacterized protein</fullName>
    </submittedName>
</protein>
<name>A0A835MUB9_9ROSI</name>
<reference evidence="1 2" key="1">
    <citation type="submission" date="2020-10" db="EMBL/GenBank/DDBJ databases">
        <title>Plant Genome Project.</title>
        <authorList>
            <person name="Zhang R.-G."/>
        </authorList>
    </citation>
    <scope>NUCLEOTIDE SEQUENCE [LARGE SCALE GENOMIC DNA]</scope>
    <source>
        <strain evidence="1">FAFU-HL-1</strain>
        <tissue evidence="1">Leaf</tissue>
    </source>
</reference>
<sequence length="60" mass="6996">MLYIRVYESIDSYEFHAKDPYNRDWHLERSSAGCSEIDIDGGSSGNRGCEVDNLCFWKCR</sequence>
<dbReference type="Proteomes" id="UP000657918">
    <property type="component" value="Unassembled WGS sequence"/>
</dbReference>
<keyword evidence="2" id="KW-1185">Reference proteome</keyword>
<dbReference type="EMBL" id="JADGMS010000007">
    <property type="protein sequence ID" value="KAF9679177.1"/>
    <property type="molecule type" value="Genomic_DNA"/>
</dbReference>
<evidence type="ECO:0000313" key="2">
    <source>
        <dbReference type="Proteomes" id="UP000657918"/>
    </source>
</evidence>
<evidence type="ECO:0000313" key="1">
    <source>
        <dbReference type="EMBL" id="KAF9679177.1"/>
    </source>
</evidence>
<organism evidence="1 2">
    <name type="scientific">Salix dunnii</name>
    <dbReference type="NCBI Taxonomy" id="1413687"/>
    <lineage>
        <taxon>Eukaryota</taxon>
        <taxon>Viridiplantae</taxon>
        <taxon>Streptophyta</taxon>
        <taxon>Embryophyta</taxon>
        <taxon>Tracheophyta</taxon>
        <taxon>Spermatophyta</taxon>
        <taxon>Magnoliopsida</taxon>
        <taxon>eudicotyledons</taxon>
        <taxon>Gunneridae</taxon>
        <taxon>Pentapetalae</taxon>
        <taxon>rosids</taxon>
        <taxon>fabids</taxon>
        <taxon>Malpighiales</taxon>
        <taxon>Salicaceae</taxon>
        <taxon>Saliceae</taxon>
        <taxon>Salix</taxon>
    </lineage>
</organism>
<accession>A0A835MUB9</accession>